<sequence length="126" mass="14081">MYMLIATFDLRRIIVVINKSTSSTAIESGRSATSAIGRQIQCDHTTAGGRTLGYAHSTQNVVWNVEDISQHLRHLLGVHMKELLCFTIGLLVGAVVMKKTHAVHELQKELEREKFRNNPPSGSEQR</sequence>
<protein>
    <submittedName>
        <fullName evidence="1">Uncharacterized protein</fullName>
    </submittedName>
</protein>
<accession>A0A0F4TRK4</accession>
<evidence type="ECO:0000313" key="1">
    <source>
        <dbReference type="EMBL" id="KJZ46002.1"/>
    </source>
</evidence>
<gene>
    <name evidence="1" type="ORF">VC34_08150</name>
</gene>
<reference evidence="1 2" key="1">
    <citation type="submission" date="2015-03" db="EMBL/GenBank/DDBJ databases">
        <title>Comparative genomics of Pseudomonas insights into diversity of traits involved in vanlence and defense.</title>
        <authorList>
            <person name="Qin Y."/>
        </authorList>
    </citation>
    <scope>NUCLEOTIDE SEQUENCE [LARGE SCALE GENOMIC DNA]</scope>
    <source>
        <strain evidence="1 2">C3</strain>
    </source>
</reference>
<name>A0A0F4TRK4_PSEFL</name>
<dbReference type="PATRIC" id="fig|294.131.peg.5848"/>
<proteinExistence type="predicted"/>
<organism evidence="1 2">
    <name type="scientific">Pseudomonas fluorescens</name>
    <dbReference type="NCBI Taxonomy" id="294"/>
    <lineage>
        <taxon>Bacteria</taxon>
        <taxon>Pseudomonadati</taxon>
        <taxon>Pseudomonadota</taxon>
        <taxon>Gammaproteobacteria</taxon>
        <taxon>Pseudomonadales</taxon>
        <taxon>Pseudomonadaceae</taxon>
        <taxon>Pseudomonas</taxon>
    </lineage>
</organism>
<dbReference type="EMBL" id="LACD01000007">
    <property type="protein sequence ID" value="KJZ46002.1"/>
    <property type="molecule type" value="Genomic_DNA"/>
</dbReference>
<dbReference type="AlphaFoldDB" id="A0A0F4TRK4"/>
<evidence type="ECO:0000313" key="2">
    <source>
        <dbReference type="Proteomes" id="UP000033500"/>
    </source>
</evidence>
<comment type="caution">
    <text evidence="1">The sequence shown here is derived from an EMBL/GenBank/DDBJ whole genome shotgun (WGS) entry which is preliminary data.</text>
</comment>
<dbReference type="Proteomes" id="UP000033500">
    <property type="component" value="Unassembled WGS sequence"/>
</dbReference>